<protein>
    <recommendedName>
        <fullName evidence="5">MYND-type domain-containing protein</fullName>
    </recommendedName>
</protein>
<evidence type="ECO:0000256" key="4">
    <source>
        <dbReference type="PROSITE-ProRule" id="PRU00134"/>
    </source>
</evidence>
<dbReference type="Proteomes" id="UP000298030">
    <property type="component" value="Unassembled WGS sequence"/>
</dbReference>
<gene>
    <name evidence="6" type="ORF">FA13DRAFT_1110665</name>
</gene>
<evidence type="ECO:0000256" key="3">
    <source>
        <dbReference type="ARBA" id="ARBA00022833"/>
    </source>
</evidence>
<dbReference type="SUPFAM" id="SSF144232">
    <property type="entry name" value="HIT/MYND zinc finger-like"/>
    <property type="match status" value="1"/>
</dbReference>
<keyword evidence="7" id="KW-1185">Reference proteome</keyword>
<dbReference type="OrthoDB" id="3069301at2759"/>
<evidence type="ECO:0000259" key="5">
    <source>
        <dbReference type="PROSITE" id="PS50865"/>
    </source>
</evidence>
<dbReference type="STRING" id="71717.A0A4Y7SW29"/>
<keyword evidence="3" id="KW-0862">Zinc</keyword>
<dbReference type="PROSITE" id="PS50865">
    <property type="entry name" value="ZF_MYND_2"/>
    <property type="match status" value="1"/>
</dbReference>
<dbReference type="Gene3D" id="6.10.140.2220">
    <property type="match status" value="1"/>
</dbReference>
<dbReference type="Pfam" id="PF01753">
    <property type="entry name" value="zf-MYND"/>
    <property type="match status" value="1"/>
</dbReference>
<dbReference type="AlphaFoldDB" id="A0A4Y7SW29"/>
<evidence type="ECO:0000313" key="7">
    <source>
        <dbReference type="Proteomes" id="UP000298030"/>
    </source>
</evidence>
<organism evidence="6 7">
    <name type="scientific">Coprinellus micaceus</name>
    <name type="common">Glistening ink-cap mushroom</name>
    <name type="synonym">Coprinus micaceus</name>
    <dbReference type="NCBI Taxonomy" id="71717"/>
    <lineage>
        <taxon>Eukaryota</taxon>
        <taxon>Fungi</taxon>
        <taxon>Dikarya</taxon>
        <taxon>Basidiomycota</taxon>
        <taxon>Agaricomycotina</taxon>
        <taxon>Agaricomycetes</taxon>
        <taxon>Agaricomycetidae</taxon>
        <taxon>Agaricales</taxon>
        <taxon>Agaricineae</taxon>
        <taxon>Psathyrellaceae</taxon>
        <taxon>Coprinellus</taxon>
    </lineage>
</organism>
<comment type="caution">
    <text evidence="6">The sequence shown here is derived from an EMBL/GenBank/DDBJ whole genome shotgun (WGS) entry which is preliminary data.</text>
</comment>
<sequence length="653" mass="74637">MSSGRFRLLVSRIDSGDAPSIWNLLKEFGSRGLTLEAISALLKHLDINLVPNIVTGEHTREPHKTYADRALPCVTSLTDIALACRLHPSFKDAVVPQIVEKIDGICLWTNYCLHFGLSFPERPGPGEDFRKAYFAHSLMLLTLVELYPEISQAMFSSNAFAGLMIRLWMTQGKRRQEFMRLDDAKACPILSLMLSALRNETFSQLFAQRIASRGSHLPDDFARSVVARTRQLFQSLSQVSLSKYVGSLGRLVHIAWMARLAAPELERSFIKVKYMLEFGKALHLVLARVQTESVSTEVMLSLRNTTMRLVEPGINGRLYGPLIWRELVEGDVYGVLLYLLAQGGSPGEVEFLKNACGAMATYTVYPCVLKRLDKARIPDGVREKLGENRRLKDFWLDFDGTLQTRGEILQEMPEGLSICDNLRCPGDRLAEEALVKQCSHCHTVTYCSKQCQKEDWVRYHRAECREASLYHTHGISYTHAMRRFHVYFIQWVYNAEWQDVRDTFASSWPTLGLNEWFVLIQTNHIQIKIHPMHLSLLPEDSPDYRPEHGREEVWWERDFVDPFKQQYLKPRVKEIVWGLKCRTLRETLLAREGYEEGEIAVAEGVFHMGPDVHVFLTVPLTRASAGAKWEARHGVARHSFSEDLAEANRRAGQ</sequence>
<keyword evidence="2 4" id="KW-0863">Zinc-finger</keyword>
<reference evidence="6 7" key="1">
    <citation type="journal article" date="2019" name="Nat. Ecol. Evol.">
        <title>Megaphylogeny resolves global patterns of mushroom evolution.</title>
        <authorList>
            <person name="Varga T."/>
            <person name="Krizsan K."/>
            <person name="Foldi C."/>
            <person name="Dima B."/>
            <person name="Sanchez-Garcia M."/>
            <person name="Sanchez-Ramirez S."/>
            <person name="Szollosi G.J."/>
            <person name="Szarkandi J.G."/>
            <person name="Papp V."/>
            <person name="Albert L."/>
            <person name="Andreopoulos W."/>
            <person name="Angelini C."/>
            <person name="Antonin V."/>
            <person name="Barry K.W."/>
            <person name="Bougher N.L."/>
            <person name="Buchanan P."/>
            <person name="Buyck B."/>
            <person name="Bense V."/>
            <person name="Catcheside P."/>
            <person name="Chovatia M."/>
            <person name="Cooper J."/>
            <person name="Damon W."/>
            <person name="Desjardin D."/>
            <person name="Finy P."/>
            <person name="Geml J."/>
            <person name="Haridas S."/>
            <person name="Hughes K."/>
            <person name="Justo A."/>
            <person name="Karasinski D."/>
            <person name="Kautmanova I."/>
            <person name="Kiss B."/>
            <person name="Kocsube S."/>
            <person name="Kotiranta H."/>
            <person name="LaButti K.M."/>
            <person name="Lechner B.E."/>
            <person name="Liimatainen K."/>
            <person name="Lipzen A."/>
            <person name="Lukacs Z."/>
            <person name="Mihaltcheva S."/>
            <person name="Morgado L.N."/>
            <person name="Niskanen T."/>
            <person name="Noordeloos M.E."/>
            <person name="Ohm R.A."/>
            <person name="Ortiz-Santana B."/>
            <person name="Ovrebo C."/>
            <person name="Racz N."/>
            <person name="Riley R."/>
            <person name="Savchenko A."/>
            <person name="Shiryaev A."/>
            <person name="Soop K."/>
            <person name="Spirin V."/>
            <person name="Szebenyi C."/>
            <person name="Tomsovsky M."/>
            <person name="Tulloss R.E."/>
            <person name="Uehling J."/>
            <person name="Grigoriev I.V."/>
            <person name="Vagvolgyi C."/>
            <person name="Papp T."/>
            <person name="Martin F.M."/>
            <person name="Miettinen O."/>
            <person name="Hibbett D.S."/>
            <person name="Nagy L.G."/>
        </authorList>
    </citation>
    <scope>NUCLEOTIDE SEQUENCE [LARGE SCALE GENOMIC DNA]</scope>
    <source>
        <strain evidence="6 7">FP101781</strain>
    </source>
</reference>
<evidence type="ECO:0000256" key="2">
    <source>
        <dbReference type="ARBA" id="ARBA00022771"/>
    </source>
</evidence>
<accession>A0A4Y7SW29</accession>
<keyword evidence="1" id="KW-0479">Metal-binding</keyword>
<evidence type="ECO:0000256" key="1">
    <source>
        <dbReference type="ARBA" id="ARBA00022723"/>
    </source>
</evidence>
<dbReference type="InterPro" id="IPR002893">
    <property type="entry name" value="Znf_MYND"/>
</dbReference>
<feature type="domain" description="MYND-type" evidence="5">
    <location>
        <begin position="421"/>
        <end position="464"/>
    </location>
</feature>
<dbReference type="EMBL" id="QPFP01000051">
    <property type="protein sequence ID" value="TEB26073.1"/>
    <property type="molecule type" value="Genomic_DNA"/>
</dbReference>
<dbReference type="GO" id="GO:0008270">
    <property type="term" value="F:zinc ion binding"/>
    <property type="evidence" value="ECO:0007669"/>
    <property type="project" value="UniProtKB-KW"/>
</dbReference>
<name>A0A4Y7SW29_COPMI</name>
<evidence type="ECO:0000313" key="6">
    <source>
        <dbReference type="EMBL" id="TEB26073.1"/>
    </source>
</evidence>
<proteinExistence type="predicted"/>